<reference evidence="4" key="1">
    <citation type="submission" date="2021-02" db="EMBL/GenBank/DDBJ databases">
        <authorList>
            <person name="Nowell W R."/>
        </authorList>
    </citation>
    <scope>NUCLEOTIDE SEQUENCE</scope>
</reference>
<dbReference type="Pfam" id="PF09346">
    <property type="entry name" value="SMI1_KNR4"/>
    <property type="match status" value="1"/>
</dbReference>
<dbReference type="EMBL" id="CAJNOH010001227">
    <property type="protein sequence ID" value="CAF1192452.1"/>
    <property type="molecule type" value="Genomic_DNA"/>
</dbReference>
<evidence type="ECO:0000259" key="2">
    <source>
        <dbReference type="SMART" id="SM00860"/>
    </source>
</evidence>
<dbReference type="EMBL" id="CAJNOL010002351">
    <property type="protein sequence ID" value="CAF1491446.1"/>
    <property type="molecule type" value="Genomic_DNA"/>
</dbReference>
<organism evidence="4 5">
    <name type="scientific">Rotaria sordida</name>
    <dbReference type="NCBI Taxonomy" id="392033"/>
    <lineage>
        <taxon>Eukaryota</taxon>
        <taxon>Metazoa</taxon>
        <taxon>Spiralia</taxon>
        <taxon>Gnathifera</taxon>
        <taxon>Rotifera</taxon>
        <taxon>Eurotatoria</taxon>
        <taxon>Bdelloidea</taxon>
        <taxon>Philodinida</taxon>
        <taxon>Philodinidae</taxon>
        <taxon>Rotaria</taxon>
    </lineage>
</organism>
<keyword evidence="5" id="KW-1185">Reference proteome</keyword>
<dbReference type="InterPro" id="IPR037883">
    <property type="entry name" value="Knr4/Smi1-like_sf"/>
</dbReference>
<dbReference type="SMART" id="SM00860">
    <property type="entry name" value="SMI1_KNR4"/>
    <property type="match status" value="1"/>
</dbReference>
<feature type="compositionally biased region" description="Polar residues" evidence="1">
    <location>
        <begin position="26"/>
        <end position="45"/>
    </location>
</feature>
<proteinExistence type="predicted"/>
<sequence length="459" mass="53600">MPPKRKHASSTTTTKSSSAKKKLNRPKNSSRTTAETVDEQASSSDNNEELKHLTLLESGHVDFIYSDNGNEKRPIYMILTPSRTQDKTSKRRIIFTKTETKEDQNLYYVRIENMANTGSSSEASVTHQNTINVVGQVAVGHYMVIHDNQSNKTHFAYSLNDKINERHAKTELEKQLIICVDGHNSFTIEIYNQEEYEKKVLEKFRENLWLWTHPERFIFDDGVEMALTQDSKDLVKQNGQYLKSRLSQLTHSKEYEQLWKKLNAHFKSNSKYQNSYIPGVSEYEIQEAERRLGGIILPKDIKQAIRIHNGRLKQGFGLSYRSPTTDLLPLAEWHPYENEEWCNDLFEQLVDDDDNKIGEGLMKDDLREHLKVYNDKKTVKSKEFREMKSELLVIGEGMDDYVEQYLLGLRTGTIYLQILNLPEWMKIGTFKDWVQYALENNNFEEEENEKSEEEEEDND</sequence>
<dbReference type="AlphaFoldDB" id="A0A815SJB5"/>
<evidence type="ECO:0000256" key="1">
    <source>
        <dbReference type="SAM" id="MobiDB-lite"/>
    </source>
</evidence>
<feature type="region of interest" description="Disordered" evidence="1">
    <location>
        <begin position="1"/>
        <end position="48"/>
    </location>
</feature>
<protein>
    <recommendedName>
        <fullName evidence="2">Knr4/Smi1-like domain-containing protein</fullName>
    </recommendedName>
</protein>
<dbReference type="InterPro" id="IPR018958">
    <property type="entry name" value="Knr4/Smi1-like_dom"/>
</dbReference>
<feature type="domain" description="Knr4/Smi1-like" evidence="2">
    <location>
        <begin position="279"/>
        <end position="404"/>
    </location>
</feature>
<accession>A0A815SJB5</accession>
<name>A0A815SJB5_9BILA</name>
<dbReference type="Proteomes" id="UP000663870">
    <property type="component" value="Unassembled WGS sequence"/>
</dbReference>
<comment type="caution">
    <text evidence="4">The sequence shown here is derived from an EMBL/GenBank/DDBJ whole genome shotgun (WGS) entry which is preliminary data.</text>
</comment>
<evidence type="ECO:0000313" key="3">
    <source>
        <dbReference type="EMBL" id="CAF1192452.1"/>
    </source>
</evidence>
<gene>
    <name evidence="4" type="ORF">JXQ802_LOCUS39886</name>
    <name evidence="3" type="ORF">PYM288_LOCUS24419</name>
</gene>
<evidence type="ECO:0000313" key="5">
    <source>
        <dbReference type="Proteomes" id="UP000663870"/>
    </source>
</evidence>
<dbReference type="Gene3D" id="3.40.1580.10">
    <property type="entry name" value="SMI1/KNR4-like"/>
    <property type="match status" value="1"/>
</dbReference>
<evidence type="ECO:0000313" key="4">
    <source>
        <dbReference type="EMBL" id="CAF1491446.1"/>
    </source>
</evidence>
<dbReference type="Proteomes" id="UP000663854">
    <property type="component" value="Unassembled WGS sequence"/>
</dbReference>